<dbReference type="PRINTS" id="PR00463">
    <property type="entry name" value="EP450I"/>
</dbReference>
<comment type="cofactor">
    <cofactor evidence="1 9">
        <name>heme</name>
        <dbReference type="ChEBI" id="CHEBI:30413"/>
    </cofactor>
</comment>
<feature type="binding site" description="axial binding residue" evidence="9">
    <location>
        <position position="420"/>
    </location>
    <ligand>
        <name>heme</name>
        <dbReference type="ChEBI" id="CHEBI:30413"/>
    </ligand>
    <ligandPart>
        <name>Fe</name>
        <dbReference type="ChEBI" id="CHEBI:18248"/>
    </ligandPart>
</feature>
<keyword evidence="11" id="KW-1133">Transmembrane helix</keyword>
<evidence type="ECO:0000256" key="8">
    <source>
        <dbReference type="ARBA" id="ARBA00023033"/>
    </source>
</evidence>
<evidence type="ECO:0000256" key="9">
    <source>
        <dbReference type="PIRSR" id="PIRSR602401-1"/>
    </source>
</evidence>
<keyword evidence="6" id="KW-0560">Oxidoreductase</keyword>
<feature type="transmembrane region" description="Helical" evidence="11">
    <location>
        <begin position="939"/>
        <end position="960"/>
    </location>
</feature>
<dbReference type="EMBL" id="JACYCF010000009">
    <property type="protein sequence ID" value="KAF8755178.1"/>
    <property type="molecule type" value="Genomic_DNA"/>
</dbReference>
<keyword evidence="5 9" id="KW-0479">Metal-binding</keyword>
<dbReference type="GO" id="GO:0005506">
    <property type="term" value="F:iron ion binding"/>
    <property type="evidence" value="ECO:0007669"/>
    <property type="project" value="InterPro"/>
</dbReference>
<evidence type="ECO:0000256" key="10">
    <source>
        <dbReference type="SAM" id="MobiDB-lite"/>
    </source>
</evidence>
<dbReference type="GO" id="GO:0020037">
    <property type="term" value="F:heme binding"/>
    <property type="evidence" value="ECO:0007669"/>
    <property type="project" value="InterPro"/>
</dbReference>
<keyword evidence="11" id="KW-0472">Membrane</keyword>
<evidence type="ECO:0000256" key="1">
    <source>
        <dbReference type="ARBA" id="ARBA00001971"/>
    </source>
</evidence>
<keyword evidence="4 9" id="KW-0349">Heme</keyword>
<dbReference type="GO" id="GO:0004497">
    <property type="term" value="F:monooxygenase activity"/>
    <property type="evidence" value="ECO:0007669"/>
    <property type="project" value="UniProtKB-KW"/>
</dbReference>
<feature type="transmembrane region" description="Helical" evidence="11">
    <location>
        <begin position="7"/>
        <end position="24"/>
    </location>
</feature>
<dbReference type="Pfam" id="PF00067">
    <property type="entry name" value="p450"/>
    <property type="match status" value="2"/>
</dbReference>
<dbReference type="InterPro" id="IPR002401">
    <property type="entry name" value="Cyt_P450_E_grp-I"/>
</dbReference>
<evidence type="ECO:0000256" key="6">
    <source>
        <dbReference type="ARBA" id="ARBA00023002"/>
    </source>
</evidence>
<comment type="similarity">
    <text evidence="3">Belongs to the cytochrome P450 family.</text>
</comment>
<dbReference type="InterPro" id="IPR036396">
    <property type="entry name" value="Cyt_P450_sf"/>
</dbReference>
<reference evidence="12" key="1">
    <citation type="submission" date="2020-09" db="EMBL/GenBank/DDBJ databases">
        <title>Comparative genome analyses of four rice-infecting Rhizoctonia solani isolates reveal extensive enrichment of homogalacturonan modification genes.</title>
        <authorList>
            <person name="Lee D.-Y."/>
            <person name="Jeon J."/>
            <person name="Kim K.-T."/>
            <person name="Cheong K."/>
            <person name="Song H."/>
            <person name="Choi G."/>
            <person name="Ko J."/>
            <person name="Opiyo S.O."/>
            <person name="Zuo S."/>
            <person name="Madhav S."/>
            <person name="Lee Y.-H."/>
            <person name="Wang G.-L."/>
        </authorList>
    </citation>
    <scope>NUCLEOTIDE SEQUENCE</scope>
    <source>
        <strain evidence="12">AG1-IA B2</strain>
    </source>
</reference>
<dbReference type="InterPro" id="IPR001128">
    <property type="entry name" value="Cyt_P450"/>
</dbReference>
<comment type="caution">
    <text evidence="12">The sequence shown here is derived from an EMBL/GenBank/DDBJ whole genome shotgun (WGS) entry which is preliminary data.</text>
</comment>
<gene>
    <name evidence="12" type="ORF">RHS01_05585</name>
</gene>
<accession>A0A8H7IB20</accession>
<dbReference type="PANTHER" id="PTHR46300">
    <property type="entry name" value="P450, PUTATIVE (EUROFUNG)-RELATED-RELATED"/>
    <property type="match status" value="1"/>
</dbReference>
<evidence type="ECO:0000256" key="5">
    <source>
        <dbReference type="ARBA" id="ARBA00022723"/>
    </source>
</evidence>
<keyword evidence="11" id="KW-0812">Transmembrane</keyword>
<dbReference type="GO" id="GO:0016705">
    <property type="term" value="F:oxidoreductase activity, acting on paired donors, with incorporation or reduction of molecular oxygen"/>
    <property type="evidence" value="ECO:0007669"/>
    <property type="project" value="InterPro"/>
</dbReference>
<evidence type="ECO:0000256" key="3">
    <source>
        <dbReference type="ARBA" id="ARBA00010617"/>
    </source>
</evidence>
<keyword evidence="7 9" id="KW-0408">Iron</keyword>
<keyword evidence="8" id="KW-0503">Monooxygenase</keyword>
<evidence type="ECO:0000256" key="4">
    <source>
        <dbReference type="ARBA" id="ARBA00022617"/>
    </source>
</evidence>
<evidence type="ECO:0000256" key="2">
    <source>
        <dbReference type="ARBA" id="ARBA00005179"/>
    </source>
</evidence>
<name>A0A8H7IB20_9AGAM</name>
<dbReference type="InterPro" id="IPR017972">
    <property type="entry name" value="Cyt_P450_CS"/>
</dbReference>
<dbReference type="PROSITE" id="PS00086">
    <property type="entry name" value="CYTOCHROME_P450"/>
    <property type="match status" value="1"/>
</dbReference>
<evidence type="ECO:0000256" key="11">
    <source>
        <dbReference type="SAM" id="Phobius"/>
    </source>
</evidence>
<dbReference type="SUPFAM" id="SSF48264">
    <property type="entry name" value="Cytochrome P450"/>
    <property type="match status" value="1"/>
</dbReference>
<dbReference type="Gene3D" id="1.10.630.10">
    <property type="entry name" value="Cytochrome P450"/>
    <property type="match status" value="1"/>
</dbReference>
<dbReference type="Pfam" id="PF08637">
    <property type="entry name" value="NCA2"/>
    <property type="match status" value="1"/>
</dbReference>
<evidence type="ECO:0000313" key="13">
    <source>
        <dbReference type="Proteomes" id="UP000614334"/>
    </source>
</evidence>
<evidence type="ECO:0000256" key="7">
    <source>
        <dbReference type="ARBA" id="ARBA00023004"/>
    </source>
</evidence>
<sequence>MASTIHLEAFIAGLFITILISIYLRPKRDKLPCPPSPKRDFLIGHARVLPLEREWEVFANWSKQLNSQHIVVLNSMEASVDLLDKRSTNYSDRPDLTMLSDEGLMGWGQNTVTRRYDDGWRRARRLIHQRFSKTAAEELWCTQEQEAHDFLKKLLTDDTRFMRTFREAAASSVMLATYGYKPLPKDDPFVTRSEVMVEALARAGCLLITLLTSSPFYDTFRVGSRSLASNARTAIPSFSSLLLQQYGEDPIQYNTIKWAAGTMFAAGADTTICAMATFFLAMELYPEVQRKAQAELDSVIGSGRLPNMQDMKDLPYIRCIVKEVLRWIPPVPLGIPHASMSEDIYRGYRIPAGALCKSAYINIYLSDLEHHLILDNRMGNTWAITRNPAVYPEPEKFNPDRFLDGTVPDAPVFGFGRRICPGQYFAEASLLLAISHVLLTLDVDMALGADGKEIVPPVETTGDSLLCFIRTLSNTKSYSYFASLDETWIKPQLGHHRADFLTMPPASDSQYAKNLTLAATELRDLPPANKLLGIVSGLYEDALEYSVALLVTLQVYQRSFHELRDLALESEDEAEWWAEVQRRGVAYFLLQTLPDRLIRLARQIYYNPSPLPFASLASDLGAITGILPAAPKPSPMFTALFPHLNKRTSATWYLQSFVQLAQSECSDRRVALEAMRDSYAKQFADLHSMGPHLIGTSINSLSTASTHICDKEPLRDTLNKIGGVLGSDAAALHTAAGPSDVFDMAKKLLGNTLPNLKKEHVKCFADLRRPSRFVLAWPKLVLGPPILLLLGRSLYKSRISLRETVSHGIQTVKSFWKSYVVKPIVDILNTVRTGGDQGIRIISKGSLKNDLDSLEHMVISFSEEELSYTLEQLAQLPKQVKEGNLADIMRSYEADMKHPIRSALFGTLIRTLLIQVQKSKVDVDFTLNGIDKLLRSQELTFGFVGVAPALAIVYVFVNWVRDSLAGTRGRGRFGGRLQRARAFDSIRRVERLLLEPQEHQSNRSVHAPPSPASSEHVSSSTPQTDLAPLTLGLLLLALTRLRSFALTYLPTGSRLQDGFLSDVADLEDPRLGRAEKLRVVERMWRSWGDAKILDGVGRVLSFDRCVT</sequence>
<protein>
    <submittedName>
        <fullName evidence="12">NCA2 protein</fullName>
    </submittedName>
</protein>
<dbReference type="AlphaFoldDB" id="A0A8H7IB20"/>
<dbReference type="PANTHER" id="PTHR46300:SF7">
    <property type="entry name" value="P450, PUTATIVE (EUROFUNG)-RELATED"/>
    <property type="match status" value="1"/>
</dbReference>
<proteinExistence type="inferred from homology"/>
<feature type="region of interest" description="Disordered" evidence="10">
    <location>
        <begin position="998"/>
        <end position="1023"/>
    </location>
</feature>
<dbReference type="Proteomes" id="UP000614334">
    <property type="component" value="Unassembled WGS sequence"/>
</dbReference>
<dbReference type="CDD" id="cd11065">
    <property type="entry name" value="CYP64-like"/>
    <property type="match status" value="1"/>
</dbReference>
<comment type="pathway">
    <text evidence="2">Secondary metabolite biosynthesis.</text>
</comment>
<evidence type="ECO:0000313" key="12">
    <source>
        <dbReference type="EMBL" id="KAF8755178.1"/>
    </source>
</evidence>
<dbReference type="InterPro" id="IPR013946">
    <property type="entry name" value="NCA2-like"/>
</dbReference>
<dbReference type="InterPro" id="IPR050364">
    <property type="entry name" value="Cytochrome_P450_fung"/>
</dbReference>
<feature type="compositionally biased region" description="Low complexity" evidence="10">
    <location>
        <begin position="1004"/>
        <end position="1023"/>
    </location>
</feature>
<organism evidence="12 13">
    <name type="scientific">Rhizoctonia solani</name>
    <dbReference type="NCBI Taxonomy" id="456999"/>
    <lineage>
        <taxon>Eukaryota</taxon>
        <taxon>Fungi</taxon>
        <taxon>Dikarya</taxon>
        <taxon>Basidiomycota</taxon>
        <taxon>Agaricomycotina</taxon>
        <taxon>Agaricomycetes</taxon>
        <taxon>Cantharellales</taxon>
        <taxon>Ceratobasidiaceae</taxon>
        <taxon>Rhizoctonia</taxon>
    </lineage>
</organism>